<dbReference type="EC" id="3.6.1.7" evidence="2 5"/>
<dbReference type="InterPro" id="IPR017968">
    <property type="entry name" value="Acylphosphatase_CS"/>
</dbReference>
<dbReference type="PRINTS" id="PR00112">
    <property type="entry name" value="ACYLPHPHTASE"/>
</dbReference>
<dbReference type="Proteomes" id="UP000092740">
    <property type="component" value="Unassembled WGS sequence"/>
</dbReference>
<proteinExistence type="inferred from homology"/>
<comment type="similarity">
    <text evidence="1 6">Belongs to the acylphosphatase family.</text>
</comment>
<feature type="active site" evidence="5">
    <location>
        <position position="18"/>
    </location>
</feature>
<evidence type="ECO:0000256" key="1">
    <source>
        <dbReference type="ARBA" id="ARBA00005614"/>
    </source>
</evidence>
<dbReference type="PANTHER" id="PTHR47268">
    <property type="entry name" value="ACYLPHOSPHATASE"/>
    <property type="match status" value="1"/>
</dbReference>
<organism evidence="8 9">
    <name type="scientific">Haemophilus parainfluenzae</name>
    <dbReference type="NCBI Taxonomy" id="729"/>
    <lineage>
        <taxon>Bacteria</taxon>
        <taxon>Pseudomonadati</taxon>
        <taxon>Pseudomonadota</taxon>
        <taxon>Gammaproteobacteria</taxon>
        <taxon>Pasteurellales</taxon>
        <taxon>Pasteurellaceae</taxon>
        <taxon>Haemophilus</taxon>
    </lineage>
</organism>
<protein>
    <recommendedName>
        <fullName evidence="3 5">acylphosphatase</fullName>
        <ecNumber evidence="2 5">3.6.1.7</ecNumber>
    </recommendedName>
</protein>
<dbReference type="Pfam" id="PF00708">
    <property type="entry name" value="Acylphosphatase"/>
    <property type="match status" value="1"/>
</dbReference>
<reference evidence="8 9" key="1">
    <citation type="submission" date="2016-06" db="EMBL/GenBank/DDBJ databases">
        <title>Simultaneous identification of Haemophilus influenzae and Haemophilus haemolyticus using TaqMan real-time PCR.</title>
        <authorList>
            <person name="Price E.P."/>
            <person name="Sarovich D.S."/>
            <person name="Harris T."/>
            <person name="Spargo J.C."/>
            <person name="Nosworthy E."/>
            <person name="Beissbarth J."/>
            <person name="Smith-Vaughan H.C."/>
        </authorList>
    </citation>
    <scope>NUCLEOTIDE SEQUENCE [LARGE SCALE GENOMIC DNA]</scope>
    <source>
        <strain evidence="8 9">ATCC 9796</strain>
    </source>
</reference>
<dbReference type="NCBIfam" id="NF011019">
    <property type="entry name" value="PRK14448.1"/>
    <property type="match status" value="1"/>
</dbReference>
<dbReference type="GO" id="GO:0003998">
    <property type="term" value="F:acylphosphatase activity"/>
    <property type="evidence" value="ECO:0007669"/>
    <property type="project" value="UniProtKB-EC"/>
</dbReference>
<dbReference type="InterPro" id="IPR020456">
    <property type="entry name" value="Acylphosphatase"/>
</dbReference>
<gene>
    <name evidence="8" type="ORF">BBB48_00605</name>
</gene>
<evidence type="ECO:0000259" key="7">
    <source>
        <dbReference type="PROSITE" id="PS51160"/>
    </source>
</evidence>
<evidence type="ECO:0000256" key="5">
    <source>
        <dbReference type="PROSITE-ProRule" id="PRU00520"/>
    </source>
</evidence>
<dbReference type="SUPFAM" id="SSF54975">
    <property type="entry name" value="Acylphosphatase/BLUF domain-like"/>
    <property type="match status" value="1"/>
</dbReference>
<dbReference type="NCBIfam" id="NF011000">
    <property type="entry name" value="PRK14426.1"/>
    <property type="match status" value="1"/>
</dbReference>
<sequence length="90" mass="10498">MMAKRFVVYGRVQGVGFRYFTWKEAEKIGIKGTVRNCTDGSVEIIAEGNDDQLQYFYDWLKVGPRTATVERVLVDNIEDKRYSDFSIIHR</sequence>
<name>A0AB36EF37_HAEPA</name>
<dbReference type="PROSITE" id="PS51160">
    <property type="entry name" value="ACYLPHOSPHATASE_3"/>
    <property type="match status" value="1"/>
</dbReference>
<comment type="catalytic activity">
    <reaction evidence="4 5">
        <text>an acyl phosphate + H2O = a carboxylate + phosphate + H(+)</text>
        <dbReference type="Rhea" id="RHEA:14965"/>
        <dbReference type="ChEBI" id="CHEBI:15377"/>
        <dbReference type="ChEBI" id="CHEBI:15378"/>
        <dbReference type="ChEBI" id="CHEBI:29067"/>
        <dbReference type="ChEBI" id="CHEBI:43474"/>
        <dbReference type="ChEBI" id="CHEBI:59918"/>
        <dbReference type="EC" id="3.6.1.7"/>
    </reaction>
</comment>
<keyword evidence="5" id="KW-0378">Hydrolase</keyword>
<dbReference type="AlphaFoldDB" id="A0AB36EF37"/>
<evidence type="ECO:0000256" key="3">
    <source>
        <dbReference type="ARBA" id="ARBA00015991"/>
    </source>
</evidence>
<evidence type="ECO:0000256" key="4">
    <source>
        <dbReference type="ARBA" id="ARBA00047645"/>
    </source>
</evidence>
<dbReference type="Gene3D" id="3.30.70.100">
    <property type="match status" value="1"/>
</dbReference>
<evidence type="ECO:0000256" key="6">
    <source>
        <dbReference type="RuleBase" id="RU004168"/>
    </source>
</evidence>
<dbReference type="PANTHER" id="PTHR47268:SF4">
    <property type="entry name" value="ACYLPHOSPHATASE"/>
    <property type="match status" value="1"/>
</dbReference>
<feature type="domain" description="Acylphosphatase-like" evidence="7">
    <location>
        <begin position="3"/>
        <end position="89"/>
    </location>
</feature>
<comment type="caution">
    <text evidence="8">The sequence shown here is derived from an EMBL/GenBank/DDBJ whole genome shotgun (WGS) entry which is preliminary data.</text>
</comment>
<evidence type="ECO:0000313" key="9">
    <source>
        <dbReference type="Proteomes" id="UP000092740"/>
    </source>
</evidence>
<dbReference type="EMBL" id="MAQD01000001">
    <property type="protein sequence ID" value="OBY53277.1"/>
    <property type="molecule type" value="Genomic_DNA"/>
</dbReference>
<evidence type="ECO:0000313" key="8">
    <source>
        <dbReference type="EMBL" id="OBY53277.1"/>
    </source>
</evidence>
<dbReference type="InterPro" id="IPR036046">
    <property type="entry name" value="Acylphosphatase-like_dom_sf"/>
</dbReference>
<dbReference type="InterPro" id="IPR001792">
    <property type="entry name" value="Acylphosphatase-like_dom"/>
</dbReference>
<accession>A0AB36EF37</accession>
<evidence type="ECO:0000256" key="2">
    <source>
        <dbReference type="ARBA" id="ARBA00012150"/>
    </source>
</evidence>
<feature type="active site" evidence="5">
    <location>
        <position position="36"/>
    </location>
</feature>
<dbReference type="PROSITE" id="PS00150">
    <property type="entry name" value="ACYLPHOSPHATASE_1"/>
    <property type="match status" value="1"/>
</dbReference>